<dbReference type="PANTHER" id="PTHR43666">
    <property type="entry name" value="TLDD PROTEIN"/>
    <property type="match status" value="1"/>
</dbReference>
<dbReference type="InterPro" id="IPR036059">
    <property type="entry name" value="TldD/PmbA_sf"/>
</dbReference>
<protein>
    <submittedName>
        <fullName evidence="5">Putative Zn-dependent protease</fullName>
    </submittedName>
</protein>
<name>A0A327Z6H7_9ACTN</name>
<dbReference type="OrthoDB" id="9763230at2"/>
<proteinExistence type="inferred from homology"/>
<evidence type="ECO:0000256" key="2">
    <source>
        <dbReference type="SAM" id="MobiDB-lite"/>
    </source>
</evidence>
<feature type="domain" description="Metalloprotease TldD/E C-terminal" evidence="4">
    <location>
        <begin position="222"/>
        <end position="463"/>
    </location>
</feature>
<feature type="region of interest" description="Disordered" evidence="2">
    <location>
        <begin position="310"/>
        <end position="334"/>
    </location>
</feature>
<evidence type="ECO:0000259" key="3">
    <source>
        <dbReference type="Pfam" id="PF01523"/>
    </source>
</evidence>
<dbReference type="AlphaFoldDB" id="A0A327Z6H7"/>
<feature type="region of interest" description="Disordered" evidence="2">
    <location>
        <begin position="273"/>
        <end position="292"/>
    </location>
</feature>
<comment type="caution">
    <text evidence="5">The sequence shown here is derived from an EMBL/GenBank/DDBJ whole genome shotgun (WGS) entry which is preliminary data.</text>
</comment>
<evidence type="ECO:0000256" key="1">
    <source>
        <dbReference type="ARBA" id="ARBA00005836"/>
    </source>
</evidence>
<dbReference type="InterPro" id="IPR035068">
    <property type="entry name" value="TldD/PmbA_N"/>
</dbReference>
<dbReference type="EMBL" id="QLMJ01000013">
    <property type="protein sequence ID" value="RAK32797.1"/>
    <property type="molecule type" value="Genomic_DNA"/>
</dbReference>
<dbReference type="GO" id="GO:0006508">
    <property type="term" value="P:proteolysis"/>
    <property type="evidence" value="ECO:0007669"/>
    <property type="project" value="UniProtKB-KW"/>
</dbReference>
<accession>A0A327Z6H7</accession>
<dbReference type="SUPFAM" id="SSF111283">
    <property type="entry name" value="Putative modulator of DNA gyrase, PmbA/TldD"/>
    <property type="match status" value="1"/>
</dbReference>
<comment type="similarity">
    <text evidence="1">Belongs to the peptidase U62 family.</text>
</comment>
<dbReference type="Pfam" id="PF01523">
    <property type="entry name" value="PmbA_TldD_1st"/>
    <property type="match status" value="1"/>
</dbReference>
<dbReference type="InterPro" id="IPR002510">
    <property type="entry name" value="Metalloprtase-TldD/E_N"/>
</dbReference>
<dbReference type="GO" id="GO:0008237">
    <property type="term" value="F:metallopeptidase activity"/>
    <property type="evidence" value="ECO:0007669"/>
    <property type="project" value="InterPro"/>
</dbReference>
<dbReference type="RefSeq" id="WP_111651705.1">
    <property type="nucleotide sequence ID" value="NZ_JACHWI010000005.1"/>
</dbReference>
<keyword evidence="5" id="KW-0645">Protease</keyword>
<keyword evidence="6" id="KW-1185">Reference proteome</keyword>
<reference evidence="5 6" key="1">
    <citation type="submission" date="2018-06" db="EMBL/GenBank/DDBJ databases">
        <title>Genomic Encyclopedia of Type Strains, Phase III (KMG-III): the genomes of soil and plant-associated and newly described type strains.</title>
        <authorList>
            <person name="Whitman W."/>
        </authorList>
    </citation>
    <scope>NUCLEOTIDE SEQUENCE [LARGE SCALE GENOMIC DNA]</scope>
    <source>
        <strain evidence="5 6">CGMCC 4.7090</strain>
    </source>
</reference>
<evidence type="ECO:0000259" key="4">
    <source>
        <dbReference type="Pfam" id="PF19289"/>
    </source>
</evidence>
<dbReference type="PANTHER" id="PTHR43666:SF1">
    <property type="entry name" value="CONSERVED PROTEIN"/>
    <property type="match status" value="1"/>
</dbReference>
<feature type="domain" description="Metalloprotease TldD/E N-terminal" evidence="3">
    <location>
        <begin position="25"/>
        <end position="89"/>
    </location>
</feature>
<dbReference type="InterPro" id="IPR045569">
    <property type="entry name" value="Metalloprtase-TldD/E_C"/>
</dbReference>
<evidence type="ECO:0000313" key="6">
    <source>
        <dbReference type="Proteomes" id="UP000249341"/>
    </source>
</evidence>
<gene>
    <name evidence="5" type="ORF">B0I29_11392</name>
</gene>
<dbReference type="Gene3D" id="3.30.2290.10">
    <property type="entry name" value="PmbA/TldD superfamily"/>
    <property type="match status" value="1"/>
</dbReference>
<dbReference type="Proteomes" id="UP000249341">
    <property type="component" value="Unassembled WGS sequence"/>
</dbReference>
<dbReference type="Pfam" id="PF19289">
    <property type="entry name" value="PmbA_TldD_3rd"/>
    <property type="match status" value="1"/>
</dbReference>
<keyword evidence="5" id="KW-0378">Hydrolase</keyword>
<evidence type="ECO:0000313" key="5">
    <source>
        <dbReference type="EMBL" id="RAK32797.1"/>
    </source>
</evidence>
<sequence length="467" mass="48388">MSAELRVAARVVELVRELAGSSAEAEVMVRHDAEALTRFANSSIHQNVASATTGVRLRLHAEGRTTGGSTTVVDADGLRALVERTLAAARVSPVDAAWPGLAPPAGLHPSSPEVGSFDEMTARADPALRAARVRDFVDAAGGLETAGYCRTVYVSAAFANTAGQAVEGRSAEAAMDGIARLDGADGVARLAASRLSAIDGAQLGARAAAKARAAGTPAELPPGHYEVVLEPDAVKDLLENLATFGFNGKSWAQRQSFAELGKQQFDPSVTIVDEPLGSRGEPAAGLPFDDEGTPRRSLVLVRDGVTRAVTHDRTSAAQAGAESTGHASPYSRSWGPQAGNLRLEAAGLPSSSTGGTGSVAESARPMVARVARGLLITDLWYTRVLDPKSLVVTGLTRNGVWLIEDGEIVSAVGNLRFTQSYPQALGPGRVLGIGAESVLLPESWGRARYAAPALHLAGWNITGNASG</sequence>
<organism evidence="5 6">
    <name type="scientific">Actinoplanes lutulentus</name>
    <dbReference type="NCBI Taxonomy" id="1287878"/>
    <lineage>
        <taxon>Bacteria</taxon>
        <taxon>Bacillati</taxon>
        <taxon>Actinomycetota</taxon>
        <taxon>Actinomycetes</taxon>
        <taxon>Micromonosporales</taxon>
        <taxon>Micromonosporaceae</taxon>
        <taxon>Actinoplanes</taxon>
    </lineage>
</organism>